<comment type="caution">
    <text evidence="1">The sequence shown here is derived from an EMBL/GenBank/DDBJ whole genome shotgun (WGS) entry which is preliminary data.</text>
</comment>
<name>A0A9D4HZ33_DREPO</name>
<gene>
    <name evidence="1" type="ORF">DPMN_044832</name>
</gene>
<dbReference type="EMBL" id="JAIWYP010000011">
    <property type="protein sequence ID" value="KAH3738204.1"/>
    <property type="molecule type" value="Genomic_DNA"/>
</dbReference>
<keyword evidence="2" id="KW-1185">Reference proteome</keyword>
<organism evidence="1 2">
    <name type="scientific">Dreissena polymorpha</name>
    <name type="common">Zebra mussel</name>
    <name type="synonym">Mytilus polymorpha</name>
    <dbReference type="NCBI Taxonomy" id="45954"/>
    <lineage>
        <taxon>Eukaryota</taxon>
        <taxon>Metazoa</taxon>
        <taxon>Spiralia</taxon>
        <taxon>Lophotrochozoa</taxon>
        <taxon>Mollusca</taxon>
        <taxon>Bivalvia</taxon>
        <taxon>Autobranchia</taxon>
        <taxon>Heteroconchia</taxon>
        <taxon>Euheterodonta</taxon>
        <taxon>Imparidentia</taxon>
        <taxon>Neoheterodontei</taxon>
        <taxon>Myida</taxon>
        <taxon>Dreissenoidea</taxon>
        <taxon>Dreissenidae</taxon>
        <taxon>Dreissena</taxon>
    </lineage>
</organism>
<proteinExistence type="predicted"/>
<protein>
    <submittedName>
        <fullName evidence="1">Uncharacterized protein</fullName>
    </submittedName>
</protein>
<dbReference type="Proteomes" id="UP000828390">
    <property type="component" value="Unassembled WGS sequence"/>
</dbReference>
<evidence type="ECO:0000313" key="2">
    <source>
        <dbReference type="Proteomes" id="UP000828390"/>
    </source>
</evidence>
<accession>A0A9D4HZ33</accession>
<sequence length="67" mass="7657">MLQSENQINFILAPQQLKSSINKANTNTFPVADIGFGDHDLPPKIKKKGINKNHRIMFELRNLNIQI</sequence>
<dbReference type="AlphaFoldDB" id="A0A9D4HZ33"/>
<evidence type="ECO:0000313" key="1">
    <source>
        <dbReference type="EMBL" id="KAH3738204.1"/>
    </source>
</evidence>
<reference evidence="1" key="2">
    <citation type="submission" date="2020-11" db="EMBL/GenBank/DDBJ databases">
        <authorList>
            <person name="McCartney M.A."/>
            <person name="Auch B."/>
            <person name="Kono T."/>
            <person name="Mallez S."/>
            <person name="Becker A."/>
            <person name="Gohl D.M."/>
            <person name="Silverstein K.A.T."/>
            <person name="Koren S."/>
            <person name="Bechman K.B."/>
            <person name="Herman A."/>
            <person name="Abrahante J.E."/>
            <person name="Garbe J."/>
        </authorList>
    </citation>
    <scope>NUCLEOTIDE SEQUENCE</scope>
    <source>
        <strain evidence="1">Duluth1</strain>
        <tissue evidence="1">Whole animal</tissue>
    </source>
</reference>
<reference evidence="1" key="1">
    <citation type="journal article" date="2019" name="bioRxiv">
        <title>The Genome of the Zebra Mussel, Dreissena polymorpha: A Resource for Invasive Species Research.</title>
        <authorList>
            <person name="McCartney M.A."/>
            <person name="Auch B."/>
            <person name="Kono T."/>
            <person name="Mallez S."/>
            <person name="Zhang Y."/>
            <person name="Obille A."/>
            <person name="Becker A."/>
            <person name="Abrahante J.E."/>
            <person name="Garbe J."/>
            <person name="Badalamenti J.P."/>
            <person name="Herman A."/>
            <person name="Mangelson H."/>
            <person name="Liachko I."/>
            <person name="Sullivan S."/>
            <person name="Sone E.D."/>
            <person name="Koren S."/>
            <person name="Silverstein K.A.T."/>
            <person name="Beckman K.B."/>
            <person name="Gohl D.M."/>
        </authorList>
    </citation>
    <scope>NUCLEOTIDE SEQUENCE</scope>
    <source>
        <strain evidence="1">Duluth1</strain>
        <tissue evidence="1">Whole animal</tissue>
    </source>
</reference>